<feature type="domain" description="Acyl-CoA oxidase C-terminal" evidence="16">
    <location>
        <begin position="479"/>
        <end position="657"/>
    </location>
</feature>
<dbReference type="FunFam" id="1.10.540.10:FF:000006">
    <property type="entry name" value="Acyl-coenzyme A oxidase"/>
    <property type="match status" value="1"/>
</dbReference>
<keyword evidence="19" id="KW-1185">Reference proteome</keyword>
<evidence type="ECO:0000256" key="1">
    <source>
        <dbReference type="ARBA" id="ARBA00001974"/>
    </source>
</evidence>
<evidence type="ECO:0000256" key="14">
    <source>
        <dbReference type="PIRSR" id="PIRSR000168-1"/>
    </source>
</evidence>
<sequence>MAAGSPKINPDLARERRRATFDPEQLTCFLYGGPEAVRRKRYLENVVKQDPVLQNEQRWAFQSRQERVETGLRKHMYLDKLQADLGITDIKEREHLRAAAAGHEGYALGLHYGMIIPTIKNQASEEQQRKWLPMAESLRMIATYVQTELGHGTFIRGLETTATYDPQTEEFIVNTPTLSATKYWPGGLGKTVNHCVLMAQLYTQGKNRGIHMFLVQLRDMDTHMPLPGIEVGDIGPKFGFDEMDNGYLRIHNVRIPRENMLMKYSKVHKDGTYQKPPSDKLAYGSMVLLRCSITSMSAKCLAEACVISIRYSVVRRQTEISPGGEEAQILDYQTQQYQLFPLLAASFAMRFAGDFISNFYKEKYPEIARGNFDFLPQLHAMSAGLKAFSSWVSSAGVETCRLCCGGHGYSHASGLPKIYVDCTPACTYEGENMVLMLQVARFLMKEYTNMMRGKPLSSLIQFLACDVTKKSCMTDKVALKCLVLAYQHRVTRLVADAAASIQEIVRKGKSQQEAWNSCSVQLFWAARAFCHAFVVENFVETVSEKHFDDKTREVMTSLCQLYGVHGIITNLGEFIQDGFFTADQVQILNNRLMFLLREIRPNAVGLVDAFDFPDSALQSCLGRYDGQVYQALYDYAKNSPLNEKEVLDSYYKYIKPAQLSNSSKPYSRL</sequence>
<dbReference type="InterPro" id="IPR046373">
    <property type="entry name" value="Acyl-CoA_Oxase/DH_mid-dom_sf"/>
</dbReference>
<evidence type="ECO:0000256" key="3">
    <source>
        <dbReference type="ARBA" id="ARBA00004846"/>
    </source>
</evidence>
<dbReference type="OrthoDB" id="538336at2759"/>
<evidence type="ECO:0000256" key="12">
    <source>
        <dbReference type="ARBA" id="ARBA00023140"/>
    </source>
</evidence>
<keyword evidence="10" id="KW-0560">Oxidoreductase</keyword>
<dbReference type="RefSeq" id="XP_022307843.1">
    <property type="nucleotide sequence ID" value="XM_022452135.1"/>
</dbReference>
<evidence type="ECO:0000259" key="17">
    <source>
        <dbReference type="Pfam" id="PF14749"/>
    </source>
</evidence>
<feature type="domain" description="Acyl-coenzyme A oxidase N-terminal" evidence="17">
    <location>
        <begin position="22"/>
        <end position="141"/>
    </location>
</feature>
<dbReference type="GO" id="GO:0033540">
    <property type="term" value="P:fatty acid beta-oxidation using acyl-CoA oxidase"/>
    <property type="evidence" value="ECO:0007669"/>
    <property type="project" value="TreeGrafter"/>
</dbReference>
<name>A0A8B8BWU6_CRAVI</name>
<evidence type="ECO:0000313" key="20">
    <source>
        <dbReference type="RefSeq" id="XP_022307843.1"/>
    </source>
</evidence>
<dbReference type="KEGG" id="cvn:111113840"/>
<feature type="binding site" evidence="15">
    <location>
        <position position="147"/>
    </location>
    <ligand>
        <name>FAD</name>
        <dbReference type="ChEBI" id="CHEBI:57692"/>
    </ligand>
</feature>
<feature type="binding site" evidence="15">
    <location>
        <position position="186"/>
    </location>
    <ligand>
        <name>FAD</name>
        <dbReference type="ChEBI" id="CHEBI:57692"/>
    </ligand>
</feature>
<evidence type="ECO:0000256" key="7">
    <source>
        <dbReference type="ARBA" id="ARBA00022827"/>
    </source>
</evidence>
<dbReference type="PANTHER" id="PTHR10909:SF250">
    <property type="entry name" value="PEROXISOMAL ACYL-COENZYME A OXIDASE 1"/>
    <property type="match status" value="1"/>
</dbReference>
<dbReference type="InterPro" id="IPR037069">
    <property type="entry name" value="AcylCoA_DH/ox_N_sf"/>
</dbReference>
<dbReference type="Pfam" id="PF22924">
    <property type="entry name" value="ACOX_C_alpha1"/>
    <property type="match status" value="1"/>
</dbReference>
<keyword evidence="8" id="KW-0276">Fatty acid metabolism</keyword>
<dbReference type="Proteomes" id="UP000694844">
    <property type="component" value="Chromosome 1"/>
</dbReference>
<comment type="similarity">
    <text evidence="4 13">Belongs to the acyl-CoA oxidase family.</text>
</comment>
<dbReference type="GO" id="GO:0005777">
    <property type="term" value="C:peroxisome"/>
    <property type="evidence" value="ECO:0007669"/>
    <property type="project" value="UniProtKB-SubCell"/>
</dbReference>
<dbReference type="InterPro" id="IPR036250">
    <property type="entry name" value="AcylCo_DH-like_C"/>
</dbReference>
<evidence type="ECO:0000256" key="2">
    <source>
        <dbReference type="ARBA" id="ARBA00004275"/>
    </source>
</evidence>
<dbReference type="Gene3D" id="2.40.110.10">
    <property type="entry name" value="Butyryl-CoA Dehydrogenase, subunit A, domain 2"/>
    <property type="match status" value="1"/>
</dbReference>
<dbReference type="SUPFAM" id="SSF47203">
    <property type="entry name" value="Acyl-CoA dehydrogenase C-terminal domain-like"/>
    <property type="match status" value="2"/>
</dbReference>
<dbReference type="FunFam" id="1.20.140.10:FF:000013">
    <property type="entry name" value="Acyl-coenzyme A oxidase"/>
    <property type="match status" value="1"/>
</dbReference>
<evidence type="ECO:0000256" key="15">
    <source>
        <dbReference type="PIRSR" id="PIRSR000168-2"/>
    </source>
</evidence>
<protein>
    <recommendedName>
        <fullName evidence="13">Acyl-coenzyme A oxidase</fullName>
    </recommendedName>
</protein>
<dbReference type="SUPFAM" id="SSF56645">
    <property type="entry name" value="Acyl-CoA dehydrogenase NM domain-like"/>
    <property type="match status" value="1"/>
</dbReference>
<accession>A0A8B8BWU6</accession>
<dbReference type="GO" id="GO:0055088">
    <property type="term" value="P:lipid homeostasis"/>
    <property type="evidence" value="ECO:0007669"/>
    <property type="project" value="TreeGrafter"/>
</dbReference>
<dbReference type="Gene3D" id="1.20.140.10">
    <property type="entry name" value="Butyryl-CoA Dehydrogenase, subunit A, domain 3"/>
    <property type="match status" value="2"/>
</dbReference>
<proteinExistence type="inferred from homology"/>
<dbReference type="GO" id="GO:0003997">
    <property type="term" value="F:acyl-CoA oxidase activity"/>
    <property type="evidence" value="ECO:0007669"/>
    <property type="project" value="InterPro"/>
</dbReference>
<dbReference type="AlphaFoldDB" id="A0A8B8BWU6"/>
<evidence type="ECO:0000256" key="5">
    <source>
        <dbReference type="ARBA" id="ARBA00022630"/>
    </source>
</evidence>
<keyword evidence="7 13" id="KW-0274">FAD</keyword>
<feature type="domain" description="Acyl-CoA oxidase C-alpha1" evidence="18">
    <location>
        <begin position="283"/>
        <end position="444"/>
    </location>
</feature>
<evidence type="ECO:0000256" key="4">
    <source>
        <dbReference type="ARBA" id="ARBA00006288"/>
    </source>
</evidence>
<dbReference type="Gene3D" id="1.10.540.10">
    <property type="entry name" value="Acyl-CoA dehydrogenase/oxidase, N-terminal domain"/>
    <property type="match status" value="1"/>
</dbReference>
<dbReference type="PIRSF" id="PIRSF000168">
    <property type="entry name" value="Acyl-CoA_oxidase"/>
    <property type="match status" value="1"/>
</dbReference>
<dbReference type="GO" id="GO:0071949">
    <property type="term" value="F:FAD binding"/>
    <property type="evidence" value="ECO:0007669"/>
    <property type="project" value="InterPro"/>
</dbReference>
<gene>
    <name evidence="20" type="primary">LOC111113840</name>
</gene>
<feature type="active site" description="Proton acceptor" evidence="14">
    <location>
        <position position="429"/>
    </location>
</feature>
<keyword evidence="12" id="KW-0576">Peroxisome</keyword>
<evidence type="ECO:0000256" key="8">
    <source>
        <dbReference type="ARBA" id="ARBA00022832"/>
    </source>
</evidence>
<dbReference type="InterPro" id="IPR002655">
    <property type="entry name" value="Acyl-CoA_oxidase_C"/>
</dbReference>
<comment type="pathway">
    <text evidence="3">Lipid metabolism; peroxisomal fatty acid beta-oxidation.</text>
</comment>
<keyword evidence="9" id="KW-0067">ATP-binding</keyword>
<comment type="cofactor">
    <cofactor evidence="1">
        <name>FAD</name>
        <dbReference type="ChEBI" id="CHEBI:57692"/>
    </cofactor>
</comment>
<evidence type="ECO:0000259" key="18">
    <source>
        <dbReference type="Pfam" id="PF22924"/>
    </source>
</evidence>
<dbReference type="Pfam" id="PF01756">
    <property type="entry name" value="ACOX"/>
    <property type="match status" value="1"/>
</dbReference>
<evidence type="ECO:0000259" key="16">
    <source>
        <dbReference type="Pfam" id="PF01756"/>
    </source>
</evidence>
<dbReference type="PANTHER" id="PTHR10909">
    <property type="entry name" value="ELECTRON TRANSPORT OXIDOREDUCTASE"/>
    <property type="match status" value="1"/>
</dbReference>
<dbReference type="FunFam" id="2.40.110.10:FF:000003">
    <property type="entry name" value="Acyl-coenzyme A oxidase"/>
    <property type="match status" value="1"/>
</dbReference>
<dbReference type="InterPro" id="IPR009100">
    <property type="entry name" value="AcylCoA_DH/oxidase_NM_dom_sf"/>
</dbReference>
<keyword evidence="11" id="KW-0443">Lipid metabolism</keyword>
<dbReference type="GO" id="GO:0005524">
    <property type="term" value="F:ATP binding"/>
    <property type="evidence" value="ECO:0007669"/>
    <property type="project" value="UniProtKB-KW"/>
</dbReference>
<evidence type="ECO:0000256" key="13">
    <source>
        <dbReference type="PIRNR" id="PIRNR000168"/>
    </source>
</evidence>
<dbReference type="GeneID" id="111113840"/>
<dbReference type="Pfam" id="PF14749">
    <property type="entry name" value="Acyl-CoA_ox_N"/>
    <property type="match status" value="1"/>
</dbReference>
<evidence type="ECO:0000256" key="10">
    <source>
        <dbReference type="ARBA" id="ARBA00023002"/>
    </source>
</evidence>
<organism evidence="19 20">
    <name type="scientific">Crassostrea virginica</name>
    <name type="common">Eastern oyster</name>
    <dbReference type="NCBI Taxonomy" id="6565"/>
    <lineage>
        <taxon>Eukaryota</taxon>
        <taxon>Metazoa</taxon>
        <taxon>Spiralia</taxon>
        <taxon>Lophotrochozoa</taxon>
        <taxon>Mollusca</taxon>
        <taxon>Bivalvia</taxon>
        <taxon>Autobranchia</taxon>
        <taxon>Pteriomorphia</taxon>
        <taxon>Ostreida</taxon>
        <taxon>Ostreoidea</taxon>
        <taxon>Ostreidae</taxon>
        <taxon>Crassostrea</taxon>
    </lineage>
</organism>
<evidence type="ECO:0000313" key="19">
    <source>
        <dbReference type="Proteomes" id="UP000694844"/>
    </source>
</evidence>
<dbReference type="InterPro" id="IPR012258">
    <property type="entry name" value="Acyl-CoA_oxidase"/>
</dbReference>
<comment type="subcellular location">
    <subcellularLocation>
        <location evidence="2">Peroxisome</location>
    </subcellularLocation>
</comment>
<keyword evidence="5 13" id="KW-0285">Flavoprotein</keyword>
<dbReference type="GO" id="GO:0005504">
    <property type="term" value="F:fatty acid binding"/>
    <property type="evidence" value="ECO:0007669"/>
    <property type="project" value="TreeGrafter"/>
</dbReference>
<reference evidence="19" key="1">
    <citation type="submission" date="2024-06" db="UniProtKB">
        <authorList>
            <consortium name="RefSeq"/>
        </authorList>
    </citation>
    <scope>NUCLEOTIDE SEQUENCE [LARGE SCALE GENOMIC DNA]</scope>
</reference>
<reference evidence="20" key="2">
    <citation type="submission" date="2025-08" db="UniProtKB">
        <authorList>
            <consortium name="RefSeq"/>
        </authorList>
    </citation>
    <scope>IDENTIFICATION</scope>
    <source>
        <tissue evidence="20">Whole sample</tissue>
    </source>
</reference>
<dbReference type="InterPro" id="IPR029320">
    <property type="entry name" value="Acyl-CoA_ox_N"/>
</dbReference>
<keyword evidence="6" id="KW-0547">Nucleotide-binding</keyword>
<evidence type="ECO:0000256" key="11">
    <source>
        <dbReference type="ARBA" id="ARBA00023098"/>
    </source>
</evidence>
<evidence type="ECO:0000256" key="9">
    <source>
        <dbReference type="ARBA" id="ARBA00022840"/>
    </source>
</evidence>
<dbReference type="FunFam" id="1.20.140.10:FF:000005">
    <property type="entry name" value="Acyl-coenzyme A oxidase"/>
    <property type="match status" value="1"/>
</dbReference>
<dbReference type="InterPro" id="IPR055060">
    <property type="entry name" value="ACOX_C_alpha1"/>
</dbReference>
<evidence type="ECO:0000256" key="6">
    <source>
        <dbReference type="ARBA" id="ARBA00022741"/>
    </source>
</evidence>